<protein>
    <recommendedName>
        <fullName evidence="4">Lipoprotein</fullName>
    </recommendedName>
</protein>
<sequence length="192" mass="19163">MRHRSWSMTVAPLIALALAGCATDVGDAALGAPAETSAPAGSSASTPTTDAAALAQAQAWLDAASLPAGAVPARPEVARFSSYTGWVCSPVEKLVAFWAIPDTTVGEATQWFIENPTADLVSTAVGPASDDPAIQSATVGYIPAPGSQEGIVYTVEKIHDGVAVRAEIAALAEGAVCPTPPGGGVWGAPGQG</sequence>
<organism evidence="2 3">
    <name type="scientific">Microbacterium fluvii</name>
    <dbReference type="NCBI Taxonomy" id="415215"/>
    <lineage>
        <taxon>Bacteria</taxon>
        <taxon>Bacillati</taxon>
        <taxon>Actinomycetota</taxon>
        <taxon>Actinomycetes</taxon>
        <taxon>Micrococcales</taxon>
        <taxon>Microbacteriaceae</taxon>
        <taxon>Microbacterium</taxon>
    </lineage>
</organism>
<accession>A0ABW2HIS1</accession>
<name>A0ABW2HIS1_9MICO</name>
<evidence type="ECO:0008006" key="4">
    <source>
        <dbReference type="Google" id="ProtNLM"/>
    </source>
</evidence>
<evidence type="ECO:0000256" key="1">
    <source>
        <dbReference type="SAM" id="SignalP"/>
    </source>
</evidence>
<dbReference type="Proteomes" id="UP001596507">
    <property type="component" value="Unassembled WGS sequence"/>
</dbReference>
<keyword evidence="3" id="KW-1185">Reference proteome</keyword>
<evidence type="ECO:0000313" key="3">
    <source>
        <dbReference type="Proteomes" id="UP001596507"/>
    </source>
</evidence>
<gene>
    <name evidence="2" type="ORF">ACFQRL_10675</name>
</gene>
<feature type="signal peptide" evidence="1">
    <location>
        <begin position="1"/>
        <end position="22"/>
    </location>
</feature>
<comment type="caution">
    <text evidence="2">The sequence shown here is derived from an EMBL/GenBank/DDBJ whole genome shotgun (WGS) entry which is preliminary data.</text>
</comment>
<keyword evidence="1" id="KW-0732">Signal</keyword>
<feature type="chain" id="PRO_5045732371" description="Lipoprotein" evidence="1">
    <location>
        <begin position="23"/>
        <end position="192"/>
    </location>
</feature>
<reference evidence="3" key="1">
    <citation type="journal article" date="2019" name="Int. J. Syst. Evol. Microbiol.">
        <title>The Global Catalogue of Microorganisms (GCM) 10K type strain sequencing project: providing services to taxonomists for standard genome sequencing and annotation.</title>
        <authorList>
            <consortium name="The Broad Institute Genomics Platform"/>
            <consortium name="The Broad Institute Genome Sequencing Center for Infectious Disease"/>
            <person name="Wu L."/>
            <person name="Ma J."/>
        </authorList>
    </citation>
    <scope>NUCLEOTIDE SEQUENCE [LARGE SCALE GENOMIC DNA]</scope>
    <source>
        <strain evidence="3">CGMCC 1.15772</strain>
    </source>
</reference>
<dbReference type="PROSITE" id="PS51257">
    <property type="entry name" value="PROKAR_LIPOPROTEIN"/>
    <property type="match status" value="1"/>
</dbReference>
<evidence type="ECO:0000313" key="2">
    <source>
        <dbReference type="EMBL" id="MFC7269425.1"/>
    </source>
</evidence>
<dbReference type="EMBL" id="JBHTBE010000002">
    <property type="protein sequence ID" value="MFC7269425.1"/>
    <property type="molecule type" value="Genomic_DNA"/>
</dbReference>
<proteinExistence type="predicted"/>